<evidence type="ECO:0008006" key="4">
    <source>
        <dbReference type="Google" id="ProtNLM"/>
    </source>
</evidence>
<keyword evidence="3" id="KW-1185">Reference proteome</keyword>
<feature type="compositionally biased region" description="Acidic residues" evidence="1">
    <location>
        <begin position="64"/>
        <end position="84"/>
    </location>
</feature>
<dbReference type="EMBL" id="BMAT01009612">
    <property type="protein sequence ID" value="GFS09726.1"/>
    <property type="molecule type" value="Genomic_DNA"/>
</dbReference>
<dbReference type="Proteomes" id="UP000762676">
    <property type="component" value="Unassembled WGS sequence"/>
</dbReference>
<name>A0AAV4IMJ2_9GAST</name>
<sequence length="145" mass="15526">MCVNSLSQGPNVDPPKAGLEPRTSRSESRASATIPRRHETTFHIILIPMTTTDNSTHDDHGDGDGDDDADDADDGNDDGGDDDNGLLGCSKLPVQAFYNSSSLVGRVLVFYGFNSLSTRAEVNVANLVCFVQVRLRSVVACPKSE</sequence>
<evidence type="ECO:0000313" key="2">
    <source>
        <dbReference type="EMBL" id="GFS09726.1"/>
    </source>
</evidence>
<gene>
    <name evidence="2" type="ORF">ElyMa_004789900</name>
</gene>
<proteinExistence type="predicted"/>
<comment type="caution">
    <text evidence="2">The sequence shown here is derived from an EMBL/GenBank/DDBJ whole genome shotgun (WGS) entry which is preliminary data.</text>
</comment>
<evidence type="ECO:0000256" key="1">
    <source>
        <dbReference type="SAM" id="MobiDB-lite"/>
    </source>
</evidence>
<organism evidence="2 3">
    <name type="scientific">Elysia marginata</name>
    <dbReference type="NCBI Taxonomy" id="1093978"/>
    <lineage>
        <taxon>Eukaryota</taxon>
        <taxon>Metazoa</taxon>
        <taxon>Spiralia</taxon>
        <taxon>Lophotrochozoa</taxon>
        <taxon>Mollusca</taxon>
        <taxon>Gastropoda</taxon>
        <taxon>Heterobranchia</taxon>
        <taxon>Euthyneura</taxon>
        <taxon>Panpulmonata</taxon>
        <taxon>Sacoglossa</taxon>
        <taxon>Placobranchoidea</taxon>
        <taxon>Plakobranchidae</taxon>
        <taxon>Elysia</taxon>
    </lineage>
</organism>
<feature type="region of interest" description="Disordered" evidence="1">
    <location>
        <begin position="1"/>
        <end position="85"/>
    </location>
</feature>
<feature type="compositionally biased region" description="Polar residues" evidence="1">
    <location>
        <begin position="1"/>
        <end position="10"/>
    </location>
</feature>
<evidence type="ECO:0000313" key="3">
    <source>
        <dbReference type="Proteomes" id="UP000762676"/>
    </source>
</evidence>
<reference evidence="2 3" key="1">
    <citation type="journal article" date="2021" name="Elife">
        <title>Chloroplast acquisition without the gene transfer in kleptoplastic sea slugs, Plakobranchus ocellatus.</title>
        <authorList>
            <person name="Maeda T."/>
            <person name="Takahashi S."/>
            <person name="Yoshida T."/>
            <person name="Shimamura S."/>
            <person name="Takaki Y."/>
            <person name="Nagai Y."/>
            <person name="Toyoda A."/>
            <person name="Suzuki Y."/>
            <person name="Arimoto A."/>
            <person name="Ishii H."/>
            <person name="Satoh N."/>
            <person name="Nishiyama T."/>
            <person name="Hasebe M."/>
            <person name="Maruyama T."/>
            <person name="Minagawa J."/>
            <person name="Obokata J."/>
            <person name="Shigenobu S."/>
        </authorList>
    </citation>
    <scope>NUCLEOTIDE SEQUENCE [LARGE SCALE GENOMIC DNA]</scope>
</reference>
<protein>
    <recommendedName>
        <fullName evidence="4">PITH domain-containing protein</fullName>
    </recommendedName>
</protein>
<dbReference type="AlphaFoldDB" id="A0AAV4IMJ2"/>
<accession>A0AAV4IMJ2</accession>